<dbReference type="EMBL" id="JAUSTI010000001">
    <property type="protein sequence ID" value="MDQ0169193.1"/>
    <property type="molecule type" value="Genomic_DNA"/>
</dbReference>
<dbReference type="Proteomes" id="UP001233836">
    <property type="component" value="Unassembled WGS sequence"/>
</dbReference>
<protein>
    <submittedName>
        <fullName evidence="1">Uncharacterized protein</fullName>
    </submittedName>
</protein>
<gene>
    <name evidence="1" type="ORF">J2T19_000630</name>
</gene>
<proteinExistence type="predicted"/>
<evidence type="ECO:0000313" key="1">
    <source>
        <dbReference type="EMBL" id="MDQ0169193.1"/>
    </source>
</evidence>
<reference evidence="1 2" key="1">
    <citation type="submission" date="2023-07" db="EMBL/GenBank/DDBJ databases">
        <title>Sorghum-associated microbial communities from plants grown in Nebraska, USA.</title>
        <authorList>
            <person name="Schachtman D."/>
        </authorList>
    </citation>
    <scope>NUCLEOTIDE SEQUENCE [LARGE SCALE GENOMIC DNA]</scope>
    <source>
        <strain evidence="1 2">DS1314</strain>
    </source>
</reference>
<organism evidence="1 2">
    <name type="scientific">Paenibacillus tundrae</name>
    <dbReference type="NCBI Taxonomy" id="528187"/>
    <lineage>
        <taxon>Bacteria</taxon>
        <taxon>Bacillati</taxon>
        <taxon>Bacillota</taxon>
        <taxon>Bacilli</taxon>
        <taxon>Bacillales</taxon>
        <taxon>Paenibacillaceae</taxon>
        <taxon>Paenibacillus</taxon>
    </lineage>
</organism>
<accession>A0ABT9W7H6</accession>
<name>A0ABT9W7H6_9BACL</name>
<keyword evidence="2" id="KW-1185">Reference proteome</keyword>
<evidence type="ECO:0000313" key="2">
    <source>
        <dbReference type="Proteomes" id="UP001233836"/>
    </source>
</evidence>
<dbReference type="RefSeq" id="WP_307213014.1">
    <property type="nucleotide sequence ID" value="NZ_JAUSTI010000001.1"/>
</dbReference>
<comment type="caution">
    <text evidence="1">The sequence shown here is derived from an EMBL/GenBank/DDBJ whole genome shotgun (WGS) entry which is preliminary data.</text>
</comment>
<sequence>MNELEQYIYDHYDVQDISPVFGKVIVWNEYIQTSFEGFKDLFGDIIMAGIEAGLSFQEISQKMVIESIKMNYGLTEVIIHSSGVSIF</sequence>